<evidence type="ECO:0000256" key="16">
    <source>
        <dbReference type="ARBA" id="ARBA00023204"/>
    </source>
</evidence>
<keyword evidence="11" id="KW-0269">Exonuclease</keyword>
<dbReference type="EMBL" id="FOZL01000001">
    <property type="protein sequence ID" value="SFS15115.1"/>
    <property type="molecule type" value="Genomic_DNA"/>
</dbReference>
<evidence type="ECO:0000259" key="22">
    <source>
        <dbReference type="PROSITE" id="PS50160"/>
    </source>
</evidence>
<dbReference type="Proteomes" id="UP000199024">
    <property type="component" value="Unassembled WGS sequence"/>
</dbReference>
<dbReference type="PANTHER" id="PTHR42705">
    <property type="entry name" value="BIFUNCTIONAL NON-HOMOLOGOUS END JOINING PROTEIN LIGD"/>
    <property type="match status" value="1"/>
</dbReference>
<dbReference type="SUPFAM" id="SSF50249">
    <property type="entry name" value="Nucleic acid-binding proteins"/>
    <property type="match status" value="1"/>
</dbReference>
<evidence type="ECO:0000256" key="8">
    <source>
        <dbReference type="ARBA" id="ARBA00022741"/>
    </source>
</evidence>
<evidence type="ECO:0000313" key="24">
    <source>
        <dbReference type="Proteomes" id="UP000199024"/>
    </source>
</evidence>
<keyword evidence="10" id="KW-0378">Hydrolase</keyword>
<dbReference type="InterPro" id="IPR012340">
    <property type="entry name" value="NA-bd_OB-fold"/>
</dbReference>
<evidence type="ECO:0000256" key="10">
    <source>
        <dbReference type="ARBA" id="ARBA00022801"/>
    </source>
</evidence>
<evidence type="ECO:0000256" key="6">
    <source>
        <dbReference type="ARBA" id="ARBA00022722"/>
    </source>
</evidence>
<dbReference type="InterPro" id="IPR012310">
    <property type="entry name" value="DNA_ligase_ATP-dep_cent"/>
</dbReference>
<dbReference type="GO" id="GO:0006281">
    <property type="term" value="P:DNA repair"/>
    <property type="evidence" value="ECO:0007669"/>
    <property type="project" value="UniProtKB-KW"/>
</dbReference>
<dbReference type="InterPro" id="IPR033651">
    <property type="entry name" value="PaeLigD_Pol-like"/>
</dbReference>
<keyword evidence="14" id="KW-0238">DNA-binding</keyword>
<dbReference type="InterPro" id="IPR014145">
    <property type="entry name" value="LigD_pol_dom"/>
</dbReference>
<dbReference type="NCBIfam" id="TIGR02778">
    <property type="entry name" value="ligD_pol"/>
    <property type="match status" value="1"/>
</dbReference>
<dbReference type="NCBIfam" id="TIGR02776">
    <property type="entry name" value="NHEJ_ligase_prk"/>
    <property type="match status" value="1"/>
</dbReference>
<dbReference type="Pfam" id="PF04679">
    <property type="entry name" value="DNA_ligase_A_C"/>
    <property type="match status" value="1"/>
</dbReference>
<dbReference type="EC" id="6.5.1.1" evidence="2"/>
<dbReference type="GO" id="GO:0004527">
    <property type="term" value="F:exonuclease activity"/>
    <property type="evidence" value="ECO:0007669"/>
    <property type="project" value="UniProtKB-KW"/>
</dbReference>
<keyword evidence="3 23" id="KW-0436">Ligase</keyword>
<keyword evidence="13" id="KW-0239">DNA-directed DNA polymerase</keyword>
<evidence type="ECO:0000256" key="21">
    <source>
        <dbReference type="SAM" id="MobiDB-lite"/>
    </source>
</evidence>
<dbReference type="InterPro" id="IPR012309">
    <property type="entry name" value="DNA_ligase_ATP-dep_C"/>
</dbReference>
<accession>A0A1I6MHD0</accession>
<feature type="region of interest" description="Disordered" evidence="21">
    <location>
        <begin position="570"/>
        <end position="592"/>
    </location>
</feature>
<keyword evidence="8" id="KW-0547">Nucleotide-binding</keyword>
<comment type="catalytic activity">
    <reaction evidence="20">
        <text>ATP + (deoxyribonucleotide)n-3'-hydroxyl + 5'-phospho-(deoxyribonucleotide)m = (deoxyribonucleotide)n+m + AMP + diphosphate.</text>
        <dbReference type="EC" id="6.5.1.1"/>
    </reaction>
</comment>
<dbReference type="GO" id="GO:0046872">
    <property type="term" value="F:metal ion binding"/>
    <property type="evidence" value="ECO:0007669"/>
    <property type="project" value="UniProtKB-KW"/>
</dbReference>
<dbReference type="NCBIfam" id="TIGR02779">
    <property type="entry name" value="NHEJ_ligase_lig"/>
    <property type="match status" value="1"/>
</dbReference>
<dbReference type="GO" id="GO:0003887">
    <property type="term" value="F:DNA-directed DNA polymerase activity"/>
    <property type="evidence" value="ECO:0007669"/>
    <property type="project" value="UniProtKB-KW"/>
</dbReference>
<protein>
    <recommendedName>
        <fullName evidence="2">DNA ligase (ATP)</fullName>
        <ecNumber evidence="2">6.5.1.1</ecNumber>
    </recommendedName>
    <alternativeName>
        <fullName evidence="19">NHEJ DNA polymerase</fullName>
    </alternativeName>
</protein>
<evidence type="ECO:0000256" key="13">
    <source>
        <dbReference type="ARBA" id="ARBA00022932"/>
    </source>
</evidence>
<dbReference type="GO" id="GO:0006310">
    <property type="term" value="P:DNA recombination"/>
    <property type="evidence" value="ECO:0007669"/>
    <property type="project" value="UniProtKB-KW"/>
</dbReference>
<evidence type="ECO:0000256" key="14">
    <source>
        <dbReference type="ARBA" id="ARBA00023125"/>
    </source>
</evidence>
<dbReference type="GO" id="GO:0005524">
    <property type="term" value="F:ATP binding"/>
    <property type="evidence" value="ECO:0007669"/>
    <property type="project" value="UniProtKB-KW"/>
</dbReference>
<dbReference type="NCBIfam" id="TIGR02777">
    <property type="entry name" value="LigD_PE_dom"/>
    <property type="match status" value="1"/>
</dbReference>
<feature type="compositionally biased region" description="Basic and acidic residues" evidence="21">
    <location>
        <begin position="216"/>
        <end position="230"/>
    </location>
</feature>
<dbReference type="Pfam" id="PF01068">
    <property type="entry name" value="DNA_ligase_A_M"/>
    <property type="match status" value="1"/>
</dbReference>
<dbReference type="STRING" id="474950.SAMN05421771_2651"/>
<evidence type="ECO:0000256" key="9">
    <source>
        <dbReference type="ARBA" id="ARBA00022763"/>
    </source>
</evidence>
<dbReference type="GO" id="GO:0003677">
    <property type="term" value="F:DNA binding"/>
    <property type="evidence" value="ECO:0007669"/>
    <property type="project" value="UniProtKB-KW"/>
</dbReference>
<dbReference type="InterPro" id="IPR014146">
    <property type="entry name" value="LigD_ligase_dom"/>
</dbReference>
<dbReference type="RefSeq" id="WP_089839558.1">
    <property type="nucleotide sequence ID" value="NZ_FOZL01000001.1"/>
</dbReference>
<dbReference type="NCBIfam" id="NF004628">
    <property type="entry name" value="PRK05972.1"/>
    <property type="match status" value="1"/>
</dbReference>
<organism evidence="23 24">
    <name type="scientific">Granulicella pectinivorans</name>
    <dbReference type="NCBI Taxonomy" id="474950"/>
    <lineage>
        <taxon>Bacteria</taxon>
        <taxon>Pseudomonadati</taxon>
        <taxon>Acidobacteriota</taxon>
        <taxon>Terriglobia</taxon>
        <taxon>Terriglobales</taxon>
        <taxon>Acidobacteriaceae</taxon>
        <taxon>Granulicella</taxon>
    </lineage>
</organism>
<dbReference type="CDD" id="cd07971">
    <property type="entry name" value="OBF_DNA_ligase_LigD"/>
    <property type="match status" value="1"/>
</dbReference>
<dbReference type="Gene3D" id="3.90.920.10">
    <property type="entry name" value="DNA primase, PRIM domain"/>
    <property type="match status" value="1"/>
</dbReference>
<evidence type="ECO:0000256" key="12">
    <source>
        <dbReference type="ARBA" id="ARBA00022840"/>
    </source>
</evidence>
<keyword evidence="5" id="KW-0548">Nucleotidyltransferase</keyword>
<dbReference type="CDD" id="cd07906">
    <property type="entry name" value="Adenylation_DNA_ligase_LigD_LigC"/>
    <property type="match status" value="1"/>
</dbReference>
<dbReference type="Gene3D" id="2.40.50.140">
    <property type="entry name" value="Nucleic acid-binding proteins"/>
    <property type="match status" value="1"/>
</dbReference>
<evidence type="ECO:0000256" key="7">
    <source>
        <dbReference type="ARBA" id="ARBA00022723"/>
    </source>
</evidence>
<feature type="region of interest" description="Disordered" evidence="21">
    <location>
        <begin position="216"/>
        <end position="236"/>
    </location>
</feature>
<evidence type="ECO:0000256" key="15">
    <source>
        <dbReference type="ARBA" id="ARBA00023172"/>
    </source>
</evidence>
<keyword evidence="16" id="KW-0234">DNA repair</keyword>
<keyword evidence="4" id="KW-0808">Transferase</keyword>
<dbReference type="InterPro" id="IPR014143">
    <property type="entry name" value="NHEJ_ligase_prk"/>
</dbReference>
<evidence type="ECO:0000256" key="18">
    <source>
        <dbReference type="ARBA" id="ARBA00023268"/>
    </source>
</evidence>
<keyword evidence="24" id="KW-1185">Reference proteome</keyword>
<keyword evidence="6" id="KW-0540">Nuclease</keyword>
<evidence type="ECO:0000313" key="23">
    <source>
        <dbReference type="EMBL" id="SFS15115.1"/>
    </source>
</evidence>
<dbReference type="OrthoDB" id="9802472at2"/>
<dbReference type="PANTHER" id="PTHR42705:SF2">
    <property type="entry name" value="BIFUNCTIONAL NON-HOMOLOGOUS END JOINING PROTEIN LIGD"/>
    <property type="match status" value="1"/>
</dbReference>
<feature type="domain" description="ATP-dependent DNA ligase family profile" evidence="22">
    <location>
        <begin position="362"/>
        <end position="488"/>
    </location>
</feature>
<name>A0A1I6MHD0_9BACT</name>
<evidence type="ECO:0000256" key="2">
    <source>
        <dbReference type="ARBA" id="ARBA00012727"/>
    </source>
</evidence>
<evidence type="ECO:0000256" key="1">
    <source>
        <dbReference type="ARBA" id="ARBA00001936"/>
    </source>
</evidence>
<evidence type="ECO:0000256" key="3">
    <source>
        <dbReference type="ARBA" id="ARBA00022598"/>
    </source>
</evidence>
<dbReference type="Pfam" id="PF13298">
    <property type="entry name" value="LigD_N"/>
    <property type="match status" value="1"/>
</dbReference>
<dbReference type="Gene3D" id="3.30.1490.70">
    <property type="match status" value="1"/>
</dbReference>
<dbReference type="InterPro" id="IPR052171">
    <property type="entry name" value="NHEJ_LigD"/>
</dbReference>
<keyword evidence="18" id="KW-0511">Multifunctional enzyme</keyword>
<dbReference type="PROSITE" id="PS50160">
    <property type="entry name" value="DNA_LIGASE_A3"/>
    <property type="match status" value="1"/>
</dbReference>
<evidence type="ECO:0000256" key="17">
    <source>
        <dbReference type="ARBA" id="ARBA00023211"/>
    </source>
</evidence>
<evidence type="ECO:0000256" key="20">
    <source>
        <dbReference type="ARBA" id="ARBA00034003"/>
    </source>
</evidence>
<reference evidence="23 24" key="1">
    <citation type="submission" date="2016-10" db="EMBL/GenBank/DDBJ databases">
        <authorList>
            <person name="de Groot N.N."/>
        </authorList>
    </citation>
    <scope>NUCLEOTIDE SEQUENCE [LARGE SCALE GENOMIC DNA]</scope>
    <source>
        <strain evidence="23 24">DSM 21001</strain>
    </source>
</reference>
<keyword evidence="7" id="KW-0479">Metal-binding</keyword>
<evidence type="ECO:0000256" key="5">
    <source>
        <dbReference type="ARBA" id="ARBA00022695"/>
    </source>
</evidence>
<dbReference type="InterPro" id="IPR014144">
    <property type="entry name" value="LigD_PE_domain"/>
</dbReference>
<keyword evidence="12" id="KW-0067">ATP-binding</keyword>
<dbReference type="CDD" id="cd04862">
    <property type="entry name" value="PaeLigD_Pol_like"/>
    <property type="match status" value="1"/>
</dbReference>
<keyword evidence="15" id="KW-0233">DNA recombination</keyword>
<evidence type="ECO:0000256" key="19">
    <source>
        <dbReference type="ARBA" id="ARBA00029943"/>
    </source>
</evidence>
<dbReference type="AlphaFoldDB" id="A0A1I6MHD0"/>
<dbReference type="SUPFAM" id="SSF56091">
    <property type="entry name" value="DNA ligase/mRNA capping enzyme, catalytic domain"/>
    <property type="match status" value="1"/>
</dbReference>
<sequence>MATKKAANSSDAVDAQLARYRSMRDFGVTAEPAGTTKVGTKASLPFCIQKHAASHLHYDFRLGWNGVLKSWACAKGPSYHVGDKRLAVQVEDHPIEYGGFEGIIPAGQYGGGTVMLWDQGTWEPQEGHTDVDAGLRDGNLKFVMHGTKMKGKWALIRMGGKAAHEKKPNWLLLKEHDEFEQPADAPAVTDEKNLSVVTGRTMEQIANLEDHVWNSKDTQKEGQAWYRRDASTGTPKALVEDAKPRAKKAAKAAAPKLDLKGLPKEKQPGFIQPQLAQQADTAPDGEGWLHELKLDGYRMQARKAGGKVQMLTRSGLDWTARLPSVAAAVAALPTETVTLDGEVVVLADDGTTNFADLQASFQDGAKHPLTYFVFDLLHLDGHNPRGLALRDRKAMLAEVLATADPVHLRFSEHLESGGQAMFHKACELRAEGILSKKASGKYMEGRSADWLKMKCLHEQEFVVGGYTLPSNGSAGIGALLLGYYAGKKLIYAGRSGTGFTQKSSKTIRVQLDGLATKETSFEKPPVEARRGAIWVRPELVAQIRFATWTADNQLRQAAFLGLREDKAASEVVRETSGPKPKRAKGSALPKASASHKAPVAKAALVLEKATVRLTHPEKVLDASSGVTKQMLADYFWTAAPRILPHIANRPLSLVRLPDGVGGEQFFQKHVTKMLPQGIGCVDVPNKKTGVMEPYITVDNREALASLAQMSTLEIHPWGSKNDDLERPDRFVIDLDPDESLAWTTVCEAAIEVRDFLSGLGLASFVKTTGGKGLHVVFGVVPELEWPQAKEFAHALVNKIEGQNPKLYLTRMTKSARVGKIYLDYLRNERGATAVAPYSTRARAGVGVAVPLDWSELAGGERPVFQLAQFATWSVRLESDPWAELGKKRQRITAKALAAVGVSR</sequence>
<keyword evidence="17" id="KW-0464">Manganese</keyword>
<evidence type="ECO:0000256" key="11">
    <source>
        <dbReference type="ARBA" id="ARBA00022839"/>
    </source>
</evidence>
<dbReference type="Gene3D" id="3.30.470.30">
    <property type="entry name" value="DNA ligase/mRNA capping enzyme"/>
    <property type="match status" value="1"/>
</dbReference>
<evidence type="ECO:0000256" key="4">
    <source>
        <dbReference type="ARBA" id="ARBA00022679"/>
    </source>
</evidence>
<keyword evidence="9" id="KW-0227">DNA damage</keyword>
<dbReference type="Pfam" id="PF21686">
    <property type="entry name" value="LigD_Prim-Pol"/>
    <property type="match status" value="1"/>
</dbReference>
<gene>
    <name evidence="23" type="ORF">SAMN05421771_2651</name>
</gene>
<proteinExistence type="predicted"/>
<comment type="cofactor">
    <cofactor evidence="1">
        <name>Mn(2+)</name>
        <dbReference type="ChEBI" id="CHEBI:29035"/>
    </cofactor>
</comment>
<dbReference type="GO" id="GO:0003910">
    <property type="term" value="F:DNA ligase (ATP) activity"/>
    <property type="evidence" value="ECO:0007669"/>
    <property type="project" value="UniProtKB-EC"/>
</dbReference>